<keyword evidence="4" id="KW-1185">Reference proteome</keyword>
<sequence length="58" mass="6290">MKSNPLQLAVLGLMVLIFGIIDMIMINLTVGIVLTVAGVVVASAGWNQHRKNKRSSNR</sequence>
<name>A0A841T8L3_9BACL</name>
<dbReference type="EMBL" id="JACJVQ010000030">
    <property type="protein sequence ID" value="MBB6638197.1"/>
    <property type="molecule type" value="Genomic_DNA"/>
</dbReference>
<feature type="domain" description="Cyanobacterial TRADD-N associated 2 transmembrane" evidence="2">
    <location>
        <begin position="9"/>
        <end position="45"/>
    </location>
</feature>
<gene>
    <name evidence="3" type="ORF">H7B67_29045</name>
</gene>
<dbReference type="RefSeq" id="WP_185123406.1">
    <property type="nucleotide sequence ID" value="NZ_JACJVQ010000030.1"/>
</dbReference>
<dbReference type="AlphaFoldDB" id="A0A841T8L3"/>
<evidence type="ECO:0000256" key="1">
    <source>
        <dbReference type="SAM" id="Phobius"/>
    </source>
</evidence>
<evidence type="ECO:0000313" key="4">
    <source>
        <dbReference type="Proteomes" id="UP000535838"/>
    </source>
</evidence>
<reference evidence="3 4" key="1">
    <citation type="submission" date="2020-08" db="EMBL/GenBank/DDBJ databases">
        <title>Cohnella phylogeny.</title>
        <authorList>
            <person name="Dunlap C."/>
        </authorList>
    </citation>
    <scope>NUCLEOTIDE SEQUENCE [LARGE SCALE GENOMIC DNA]</scope>
    <source>
        <strain evidence="3 4">DSM 25241</strain>
    </source>
</reference>
<dbReference type="InterPro" id="IPR048567">
    <property type="entry name" value="CyanoTRADDas_TM"/>
</dbReference>
<feature type="transmembrane region" description="Helical" evidence="1">
    <location>
        <begin position="12"/>
        <end position="45"/>
    </location>
</feature>
<keyword evidence="1" id="KW-0472">Membrane</keyword>
<comment type="caution">
    <text evidence="3">The sequence shown here is derived from an EMBL/GenBank/DDBJ whole genome shotgun (WGS) entry which is preliminary data.</text>
</comment>
<evidence type="ECO:0000259" key="2">
    <source>
        <dbReference type="Pfam" id="PF20712"/>
    </source>
</evidence>
<keyword evidence="1" id="KW-0812">Transmembrane</keyword>
<organism evidence="3 4">
    <name type="scientific">Cohnella thailandensis</name>
    <dbReference type="NCBI Taxonomy" id="557557"/>
    <lineage>
        <taxon>Bacteria</taxon>
        <taxon>Bacillati</taxon>
        <taxon>Bacillota</taxon>
        <taxon>Bacilli</taxon>
        <taxon>Bacillales</taxon>
        <taxon>Paenibacillaceae</taxon>
        <taxon>Cohnella</taxon>
    </lineage>
</organism>
<proteinExistence type="predicted"/>
<keyword evidence="1" id="KW-1133">Transmembrane helix</keyword>
<accession>A0A841T8L3</accession>
<protein>
    <recommendedName>
        <fullName evidence="2">Cyanobacterial TRADD-N associated 2 transmembrane domain-containing protein</fullName>
    </recommendedName>
</protein>
<dbReference type="Proteomes" id="UP000535838">
    <property type="component" value="Unassembled WGS sequence"/>
</dbReference>
<evidence type="ECO:0000313" key="3">
    <source>
        <dbReference type="EMBL" id="MBB6638197.1"/>
    </source>
</evidence>
<dbReference type="Pfam" id="PF20712">
    <property type="entry name" value="CyanoTRADDas_TM"/>
    <property type="match status" value="1"/>
</dbReference>